<evidence type="ECO:0000256" key="1">
    <source>
        <dbReference type="ARBA" id="ARBA00004123"/>
    </source>
</evidence>
<reference evidence="7" key="1">
    <citation type="submission" date="2025-08" db="UniProtKB">
        <authorList>
            <consortium name="RefSeq"/>
        </authorList>
    </citation>
    <scope>IDENTIFICATION</scope>
</reference>
<keyword evidence="6" id="KW-1185">Reference proteome</keyword>
<accession>A0A6I9QRM3</accession>
<evidence type="ECO:0000256" key="4">
    <source>
        <dbReference type="ARBA" id="ARBA00023242"/>
    </source>
</evidence>
<protein>
    <submittedName>
        <fullName evidence="7">IQ domain-containing protein IQM3</fullName>
    </submittedName>
</protein>
<feature type="region of interest" description="Disordered" evidence="5">
    <location>
        <begin position="76"/>
        <end position="102"/>
    </location>
</feature>
<dbReference type="RefSeq" id="XP_010912252.1">
    <property type="nucleotide sequence ID" value="XM_010913950.3"/>
</dbReference>
<keyword evidence="4" id="KW-0539">Nucleus</keyword>
<dbReference type="PANTHER" id="PTHR31250:SF10">
    <property type="entry name" value="IQ DOMAIN-CONTAINING PROTEIN IQM3"/>
    <property type="match status" value="1"/>
</dbReference>
<dbReference type="OrthoDB" id="7344096at2759"/>
<evidence type="ECO:0000313" key="6">
    <source>
        <dbReference type="Proteomes" id="UP000504607"/>
    </source>
</evidence>
<dbReference type="Proteomes" id="UP000504607">
    <property type="component" value="Chromosome 2"/>
</dbReference>
<dbReference type="InParanoid" id="A0A6I9QRM3"/>
<dbReference type="PANTHER" id="PTHR31250">
    <property type="entry name" value="IQ DOMAIN-CONTAINING PROTEIN IQM3"/>
    <property type="match status" value="1"/>
</dbReference>
<dbReference type="GeneID" id="105038222"/>
<dbReference type="InterPro" id="IPR044159">
    <property type="entry name" value="IQM"/>
</dbReference>
<evidence type="ECO:0000256" key="5">
    <source>
        <dbReference type="SAM" id="MobiDB-lite"/>
    </source>
</evidence>
<keyword evidence="3" id="KW-0963">Cytoplasm</keyword>
<dbReference type="GO" id="GO:0005737">
    <property type="term" value="C:cytoplasm"/>
    <property type="evidence" value="ECO:0007669"/>
    <property type="project" value="UniProtKB-SubCell"/>
</dbReference>
<dbReference type="GO" id="GO:0005634">
    <property type="term" value="C:nucleus"/>
    <property type="evidence" value="ECO:0007669"/>
    <property type="project" value="UniProtKB-SubCell"/>
</dbReference>
<dbReference type="AlphaFoldDB" id="A0A6I9QRM3"/>
<name>A0A6I9QRM3_ELAGV</name>
<evidence type="ECO:0000313" key="7">
    <source>
        <dbReference type="RefSeq" id="XP_010912252.1"/>
    </source>
</evidence>
<proteinExistence type="predicted"/>
<evidence type="ECO:0000256" key="3">
    <source>
        <dbReference type="ARBA" id="ARBA00022490"/>
    </source>
</evidence>
<dbReference type="KEGG" id="egu:105038222"/>
<comment type="subcellular location">
    <subcellularLocation>
        <location evidence="2">Cytoplasm</location>
    </subcellularLocation>
    <subcellularLocation>
        <location evidence="1">Nucleus</location>
    </subcellularLocation>
</comment>
<dbReference type="CDD" id="cd23767">
    <property type="entry name" value="IQCD"/>
    <property type="match status" value="1"/>
</dbReference>
<sequence>MEVESVALHTLDLPPPTFRSSLNMESELMVLEADQAPEALESAVLGGGPPSPPVVQSELGDLPAAASELNSMITGAHPDSKALGATAADDPPFPAVPGDRPDRDGLESTTVELGSTVVPTHLECKELKATSAGAPPFRLVLEEAVLGAHPERDGVEQPVNEAPISVRSESKAATKVQKVYRSYRTRRRLADSAVVAEELWWQAIDYARLSHSTVSFFDHQNPETPISRWNRVSLNASKVGQGLSKDDRALKLAFQHWIEAIDPRHRYGHNLHYYYEEWCKSEDGQPFFYWLDIGNGRDVDLKECPRSQLRKQCIQYLGPQEREHYEYVPIEGKIVHKQTGELLDTTKGSEGAKWIFVLSTSRRLYAGKKKKGMFHHSSFLAGGATVAAGRFTAENGILKSIWAYSGHYRPSDENLNKFLSLLRENGVDLDEVQIRSSSNEDYEDAKETLQIDGVIEAFKSSIVPRLVMPTERERSQYVEQTAGTQADENVQVETKASYKRTLSGGLQSPKADVPRKAILERMKSKSKTSSYQLGHQLSRKWSTGAGPRIGCVADYPVEVRVQALEFVNLSPRIIPTRTRSEGFAIYSSPTSTLSPTWAASADARI</sequence>
<dbReference type="FunCoup" id="A0A6I9QRM3">
    <property type="interactions" value="125"/>
</dbReference>
<organism evidence="6 7">
    <name type="scientific">Elaeis guineensis var. tenera</name>
    <name type="common">Oil palm</name>
    <dbReference type="NCBI Taxonomy" id="51953"/>
    <lineage>
        <taxon>Eukaryota</taxon>
        <taxon>Viridiplantae</taxon>
        <taxon>Streptophyta</taxon>
        <taxon>Embryophyta</taxon>
        <taxon>Tracheophyta</taxon>
        <taxon>Spermatophyta</taxon>
        <taxon>Magnoliopsida</taxon>
        <taxon>Liliopsida</taxon>
        <taxon>Arecaceae</taxon>
        <taxon>Arecoideae</taxon>
        <taxon>Cocoseae</taxon>
        <taxon>Elaeidinae</taxon>
        <taxon>Elaeis</taxon>
    </lineage>
</organism>
<dbReference type="PROSITE" id="PS50096">
    <property type="entry name" value="IQ"/>
    <property type="match status" value="1"/>
</dbReference>
<gene>
    <name evidence="7" type="primary">LOC105038222</name>
</gene>
<evidence type="ECO:0000256" key="2">
    <source>
        <dbReference type="ARBA" id="ARBA00004496"/>
    </source>
</evidence>